<evidence type="ECO:0000259" key="9">
    <source>
        <dbReference type="Pfam" id="PF03176"/>
    </source>
</evidence>
<dbReference type="Gene3D" id="1.20.1640.10">
    <property type="entry name" value="Multidrug efflux transporter AcrB transmembrane domain"/>
    <property type="match status" value="2"/>
</dbReference>
<evidence type="ECO:0000256" key="8">
    <source>
        <dbReference type="SAM" id="Phobius"/>
    </source>
</evidence>
<feature type="transmembrane region" description="Helical" evidence="8">
    <location>
        <begin position="868"/>
        <end position="888"/>
    </location>
</feature>
<accession>A0A7I7UIG9</accession>
<dbReference type="Pfam" id="PF03176">
    <property type="entry name" value="MMPL"/>
    <property type="match status" value="2"/>
</dbReference>
<dbReference type="RefSeq" id="WP_163899555.1">
    <property type="nucleotide sequence ID" value="NZ_AP022599.1"/>
</dbReference>
<keyword evidence="3" id="KW-1003">Cell membrane</keyword>
<dbReference type="PANTHER" id="PTHR33406:SF6">
    <property type="entry name" value="MEMBRANE PROTEIN YDGH-RELATED"/>
    <property type="match status" value="1"/>
</dbReference>
<keyword evidence="11" id="KW-1185">Reference proteome</keyword>
<feature type="transmembrane region" description="Helical" evidence="8">
    <location>
        <begin position="221"/>
        <end position="244"/>
    </location>
</feature>
<name>A0A7I7UIG9_MYCPV</name>
<feature type="transmembrane region" description="Helical" evidence="8">
    <location>
        <begin position="20"/>
        <end position="39"/>
    </location>
</feature>
<evidence type="ECO:0000256" key="3">
    <source>
        <dbReference type="ARBA" id="ARBA00022475"/>
    </source>
</evidence>
<feature type="region of interest" description="Disordered" evidence="7">
    <location>
        <begin position="958"/>
        <end position="981"/>
    </location>
</feature>
<feature type="transmembrane region" description="Helical" evidence="8">
    <location>
        <begin position="326"/>
        <end position="355"/>
    </location>
</feature>
<keyword evidence="6 8" id="KW-0472">Membrane</keyword>
<feature type="transmembrane region" description="Helical" evidence="8">
    <location>
        <begin position="792"/>
        <end position="816"/>
    </location>
</feature>
<feature type="domain" description="Membrane transport protein MMPL" evidence="9">
    <location>
        <begin position="605"/>
        <end position="940"/>
    </location>
</feature>
<organism evidence="10 11">
    <name type="scientific">Mycolicibacterium pulveris</name>
    <name type="common">Mycobacterium pulveris</name>
    <dbReference type="NCBI Taxonomy" id="36813"/>
    <lineage>
        <taxon>Bacteria</taxon>
        <taxon>Bacillati</taxon>
        <taxon>Actinomycetota</taxon>
        <taxon>Actinomycetes</taxon>
        <taxon>Mycobacteriales</taxon>
        <taxon>Mycobacteriaceae</taxon>
        <taxon>Mycolicibacterium</taxon>
    </lineage>
</organism>
<protein>
    <submittedName>
        <fullName evidence="10">Membrane protein</fullName>
    </submittedName>
</protein>
<dbReference type="InterPro" id="IPR004707">
    <property type="entry name" value="MmpL_fam"/>
</dbReference>
<dbReference type="PANTHER" id="PTHR33406">
    <property type="entry name" value="MEMBRANE PROTEIN MJ1562-RELATED"/>
    <property type="match status" value="1"/>
</dbReference>
<keyword evidence="5 8" id="KW-1133">Transmembrane helix</keyword>
<feature type="domain" description="Membrane transport protein MMPL" evidence="9">
    <location>
        <begin position="53"/>
        <end position="383"/>
    </location>
</feature>
<evidence type="ECO:0000256" key="1">
    <source>
        <dbReference type="ARBA" id="ARBA00004651"/>
    </source>
</evidence>
<dbReference type="GO" id="GO:0005886">
    <property type="term" value="C:plasma membrane"/>
    <property type="evidence" value="ECO:0007669"/>
    <property type="project" value="UniProtKB-SubCell"/>
</dbReference>
<dbReference type="AlphaFoldDB" id="A0A7I7UIG9"/>
<feature type="transmembrane region" description="Helical" evidence="8">
    <location>
        <begin position="822"/>
        <end position="847"/>
    </location>
</feature>
<dbReference type="FunFam" id="1.20.1640.10:FF:000020">
    <property type="entry name" value="Transmembrane transport protein MmpL10"/>
    <property type="match status" value="1"/>
</dbReference>
<reference evidence="10 11" key="1">
    <citation type="journal article" date="2019" name="Emerg. Microbes Infect.">
        <title>Comprehensive subspecies identification of 175 nontuberculous mycobacteria species based on 7547 genomic profiles.</title>
        <authorList>
            <person name="Matsumoto Y."/>
            <person name="Kinjo T."/>
            <person name="Motooka D."/>
            <person name="Nabeya D."/>
            <person name="Jung N."/>
            <person name="Uechi K."/>
            <person name="Horii T."/>
            <person name="Iida T."/>
            <person name="Fujita J."/>
            <person name="Nakamura S."/>
        </authorList>
    </citation>
    <scope>NUCLEOTIDE SEQUENCE [LARGE SCALE GENOMIC DNA]</scope>
    <source>
        <strain evidence="10 11">JCM 6370</strain>
    </source>
</reference>
<evidence type="ECO:0000313" key="11">
    <source>
        <dbReference type="Proteomes" id="UP000467252"/>
    </source>
</evidence>
<feature type="transmembrane region" description="Helical" evidence="8">
    <location>
        <begin position="256"/>
        <end position="276"/>
    </location>
</feature>
<proteinExistence type="inferred from homology"/>
<feature type="transmembrane region" description="Helical" evidence="8">
    <location>
        <begin position="767"/>
        <end position="785"/>
    </location>
</feature>
<evidence type="ECO:0000256" key="4">
    <source>
        <dbReference type="ARBA" id="ARBA00022692"/>
    </source>
</evidence>
<dbReference type="InterPro" id="IPR004869">
    <property type="entry name" value="MMPL_dom"/>
</dbReference>
<evidence type="ECO:0000313" key="10">
    <source>
        <dbReference type="EMBL" id="BBY80673.1"/>
    </source>
</evidence>
<comment type="similarity">
    <text evidence="2">Belongs to the resistance-nodulation-cell division (RND) (TC 2.A.6) family. MmpL subfamily.</text>
</comment>
<dbReference type="NCBIfam" id="TIGR00833">
    <property type="entry name" value="actII"/>
    <property type="match status" value="1"/>
</dbReference>
<keyword evidence="4 8" id="KW-0812">Transmembrane</keyword>
<feature type="transmembrane region" description="Helical" evidence="8">
    <location>
        <begin position="195"/>
        <end position="214"/>
    </location>
</feature>
<evidence type="ECO:0000256" key="6">
    <source>
        <dbReference type="ARBA" id="ARBA00023136"/>
    </source>
</evidence>
<dbReference type="InterPro" id="IPR050545">
    <property type="entry name" value="Mycobact_MmpL"/>
</dbReference>
<sequence length="981" mass="106674">MSNHLLHNTRPLAAQTIRRFAVPIILAWLVVVAILTVAVPTLEEVEQRQGLSLNPTDAPSFQAAERMSEAFDSPDSGGAVIIVLEGDEPLGQAARDYYDHLIGELRADHQHVQGVQDFWGDELTRGAAQSADGKAAYVQISLVGSQDQDLATTNESVAAVRGIVERIQPPPGVTAYITGPSAIAADISASGNRTVILITVVSIAVILVMLLFVYRSVATAFLLLAVVGIQLQAARGIVAFLGLHDIIGLTTFGVNLLVALCIAAGTDYGIFFFGRYQEARQAGEDRETAFYTTYRGVAKVVLASGLTIAGALYCLSFTRLRFFNLLALPCAVGVLVAIAVALTLFPAIITVGSRFGLLDPKRTLSTRGWRRVGTAIVRWPAPILTATMAVTLIGLLALPGFKPSYNDQKYLPKNIPATQGMTAAARHFPESVMMTPEILMVETDRDLRNPTDFLILNKLAKSVLAVPGVAKVQAVTRPEGTPIPHTTIPYMLSMQQAGQQQYMSFQKPQMDQILEQANMLEEAINIMRHMYGLMEQMVTTMHDMTAKTHEVQEITEELRDSIANFDDFFRPIRNYFYWEPHCFNIPICWSLRSIFDVFDGVDVLTEKLDALVLNIDKIDILMPQMVAQFPQMIAIMESMRTMMLSMHSTMSGVMGQMDEANVDPTAMGKSFDAAQNDDSFYIPPEVFKNEDFKRVMDIFISPDGKAVRMLITQKDDPASPDGIARVDEIKLAAEEALKGTPLEGSSIYLSGTAAMTKDIVVGSQFDLMIAVVAAICLIFIVMLIITRSFVAALVIVGTVLVSLGAAFGVSVFVWQYLLGIPIHWAVLVMAVIVLLAVGSDYNLLLVARIKDELGAGINTAIIRAMAGTGKVVTTAGLVFAATMASMAISDLLSIGQIGTTIGLGLLFDTLVVRAFMTPSIAALLGRWFWWPQQVRQRPASSLLRATGPRPLVRALLQTPPPDAAGVTARAGNTGEHRDTRR</sequence>
<evidence type="ECO:0000256" key="2">
    <source>
        <dbReference type="ARBA" id="ARBA00010157"/>
    </source>
</evidence>
<evidence type="ECO:0000256" key="5">
    <source>
        <dbReference type="ARBA" id="ARBA00022989"/>
    </source>
</evidence>
<dbReference type="SUPFAM" id="SSF82866">
    <property type="entry name" value="Multidrug efflux transporter AcrB transmembrane domain"/>
    <property type="match status" value="2"/>
</dbReference>
<comment type="subcellular location">
    <subcellularLocation>
        <location evidence="1">Cell membrane</location>
        <topology evidence="1">Multi-pass membrane protein</topology>
    </subcellularLocation>
</comment>
<dbReference type="EMBL" id="AP022599">
    <property type="protein sequence ID" value="BBY80673.1"/>
    <property type="molecule type" value="Genomic_DNA"/>
</dbReference>
<feature type="transmembrane region" description="Helical" evidence="8">
    <location>
        <begin position="376"/>
        <end position="398"/>
    </location>
</feature>
<gene>
    <name evidence="10" type="ORF">MPUL_18310</name>
</gene>
<dbReference type="Proteomes" id="UP000467252">
    <property type="component" value="Chromosome"/>
</dbReference>
<feature type="transmembrane region" description="Helical" evidence="8">
    <location>
        <begin position="297"/>
        <end position="320"/>
    </location>
</feature>
<evidence type="ECO:0000256" key="7">
    <source>
        <dbReference type="SAM" id="MobiDB-lite"/>
    </source>
</evidence>
<dbReference type="FunFam" id="1.20.1640.10:FF:000018">
    <property type="entry name" value="Transmembrane transport protein MmpL10"/>
    <property type="match status" value="1"/>
</dbReference>